<comment type="caution">
    <text evidence="2">The sequence shown here is derived from an EMBL/GenBank/DDBJ whole genome shotgun (WGS) entry which is preliminary data.</text>
</comment>
<dbReference type="InterPro" id="IPR034733">
    <property type="entry name" value="AcCoA_carboxyl_beta"/>
</dbReference>
<reference evidence="2 3" key="1">
    <citation type="journal article" date="2016" name="Genome Biol. Evol.">
        <title>Gene Family Evolution Reflects Adaptation to Soil Environmental Stressors in the Genome of the Collembolan Orchesella cincta.</title>
        <authorList>
            <person name="Faddeeva-Vakhrusheva A."/>
            <person name="Derks M.F."/>
            <person name="Anvar S.Y."/>
            <person name="Agamennone V."/>
            <person name="Suring W."/>
            <person name="Smit S."/>
            <person name="van Straalen N.M."/>
            <person name="Roelofs D."/>
        </authorList>
    </citation>
    <scope>NUCLEOTIDE SEQUENCE [LARGE SCALE GENOMIC DNA]</scope>
    <source>
        <tissue evidence="2">Mixed pool</tissue>
    </source>
</reference>
<dbReference type="OMA" id="TINERHM"/>
<dbReference type="Gene3D" id="3.90.226.10">
    <property type="entry name" value="2-enoyl-CoA Hydratase, Chain A, domain 1"/>
    <property type="match status" value="1"/>
</dbReference>
<dbReference type="PANTHER" id="PTHR45728:SF3">
    <property type="entry name" value="ACETYL-COA CARBOXYLASE"/>
    <property type="match status" value="1"/>
</dbReference>
<sequence>MKDMYEQVVKFGSYIVDGLREYNQPILVYIPPFGELRGGAWVVIDPTINSKHMEMYADTDARGGILEPEGVVEIKFRMKDLLKSMHRLDPELQKLRTQLLECKPEDKVALEKVISEREQFLRPLYQQIAIHFADLHDTPERMQEKGVIQDIVPWKSARTVLYWRLRRLLLEDNVTNDILQVRPQLSHGQVKVMLKRWFMEDGMAMDVWEDNQQVVEWLINQLDTSSPKSVVQENLHCLRRDSVVNQANFILKEYPEFAIESVVRLLQHMNPQQRSEAIRAISKIEDVAPVEQADHDAHS</sequence>
<gene>
    <name evidence="2" type="ORF">Ocin01_12339</name>
</gene>
<dbReference type="PROSITE" id="PS50989">
    <property type="entry name" value="COA_CT_CTER"/>
    <property type="match status" value="1"/>
</dbReference>
<dbReference type="InterPro" id="IPR029045">
    <property type="entry name" value="ClpP/crotonase-like_dom_sf"/>
</dbReference>
<evidence type="ECO:0000313" key="2">
    <source>
        <dbReference type="EMBL" id="ODM94341.1"/>
    </source>
</evidence>
<dbReference type="InterPro" id="IPR016024">
    <property type="entry name" value="ARM-type_fold"/>
</dbReference>
<dbReference type="PANTHER" id="PTHR45728">
    <property type="entry name" value="ACETYL-COA CARBOXYLASE, ISOFORM A"/>
    <property type="match status" value="1"/>
</dbReference>
<organism evidence="2 3">
    <name type="scientific">Orchesella cincta</name>
    <name type="common">Springtail</name>
    <name type="synonym">Podura cincta</name>
    <dbReference type="NCBI Taxonomy" id="48709"/>
    <lineage>
        <taxon>Eukaryota</taxon>
        <taxon>Metazoa</taxon>
        <taxon>Ecdysozoa</taxon>
        <taxon>Arthropoda</taxon>
        <taxon>Hexapoda</taxon>
        <taxon>Collembola</taxon>
        <taxon>Entomobryomorpha</taxon>
        <taxon>Entomobryoidea</taxon>
        <taxon>Orchesellidae</taxon>
        <taxon>Orchesellinae</taxon>
        <taxon>Orchesella</taxon>
    </lineage>
</organism>
<proteinExistence type="predicted"/>
<accession>A0A1D2MNA8</accession>
<evidence type="ECO:0000259" key="1">
    <source>
        <dbReference type="PROSITE" id="PS50989"/>
    </source>
</evidence>
<dbReference type="AlphaFoldDB" id="A0A1D2MNA8"/>
<feature type="domain" description="CoA carboxyltransferase C-terminal" evidence="1">
    <location>
        <begin position="1"/>
        <end position="180"/>
    </location>
</feature>
<dbReference type="GO" id="GO:0005739">
    <property type="term" value="C:mitochondrion"/>
    <property type="evidence" value="ECO:0007669"/>
    <property type="project" value="TreeGrafter"/>
</dbReference>
<dbReference type="SUPFAM" id="SSF48371">
    <property type="entry name" value="ARM repeat"/>
    <property type="match status" value="1"/>
</dbReference>
<dbReference type="Proteomes" id="UP000094527">
    <property type="component" value="Unassembled WGS sequence"/>
</dbReference>
<name>A0A1D2MNA8_ORCCI</name>
<dbReference type="InterPro" id="IPR011763">
    <property type="entry name" value="COA_CT_C"/>
</dbReference>
<dbReference type="Pfam" id="PF01039">
    <property type="entry name" value="Carboxyl_trans"/>
    <property type="match status" value="1"/>
</dbReference>
<dbReference type="GO" id="GO:0003989">
    <property type="term" value="F:acetyl-CoA carboxylase activity"/>
    <property type="evidence" value="ECO:0007669"/>
    <property type="project" value="InterPro"/>
</dbReference>
<dbReference type="InterPro" id="IPR049076">
    <property type="entry name" value="ACCA"/>
</dbReference>
<dbReference type="STRING" id="48709.A0A1D2MNA8"/>
<dbReference type="GO" id="GO:0006633">
    <property type="term" value="P:fatty acid biosynthetic process"/>
    <property type="evidence" value="ECO:0007669"/>
    <property type="project" value="TreeGrafter"/>
</dbReference>
<dbReference type="OrthoDB" id="14612at2759"/>
<evidence type="ECO:0000313" key="3">
    <source>
        <dbReference type="Proteomes" id="UP000094527"/>
    </source>
</evidence>
<protein>
    <submittedName>
        <fullName evidence="2">Acetyl-CoA carboxylase</fullName>
    </submittedName>
</protein>
<dbReference type="EMBL" id="LJIJ01000820">
    <property type="protein sequence ID" value="ODM94341.1"/>
    <property type="molecule type" value="Genomic_DNA"/>
</dbReference>
<keyword evidence="3" id="KW-1185">Reference proteome</keyword>
<dbReference type="SUPFAM" id="SSF52096">
    <property type="entry name" value="ClpP/crotonase"/>
    <property type="match status" value="1"/>
</dbReference>